<dbReference type="AlphaFoldDB" id="A0A835T8A5"/>
<comment type="caution">
    <text evidence="2">The sequence shown here is derived from an EMBL/GenBank/DDBJ whole genome shotgun (WGS) entry which is preliminary data.</text>
</comment>
<dbReference type="GO" id="GO:0046513">
    <property type="term" value="P:ceramide biosynthetic process"/>
    <property type="evidence" value="ECO:0007669"/>
    <property type="project" value="TreeGrafter"/>
</dbReference>
<gene>
    <name evidence="2" type="ORF">HXX76_008459</name>
</gene>
<evidence type="ECO:0000256" key="1">
    <source>
        <dbReference type="SAM" id="MobiDB-lite"/>
    </source>
</evidence>
<dbReference type="PANTHER" id="PTHR12393:SF6">
    <property type="entry name" value="SPHINGOMYELIN PHOSPHODIESTERASE 2"/>
    <property type="match status" value="1"/>
</dbReference>
<dbReference type="OrthoDB" id="548202at2759"/>
<feature type="compositionally biased region" description="Acidic residues" evidence="1">
    <location>
        <begin position="696"/>
        <end position="718"/>
    </location>
</feature>
<feature type="compositionally biased region" description="Basic and acidic residues" evidence="1">
    <location>
        <begin position="634"/>
        <end position="651"/>
    </location>
</feature>
<accession>A0A835T8A5</accession>
<name>A0A835T8A5_CHLIN</name>
<dbReference type="GO" id="GO:0004620">
    <property type="term" value="F:phospholipase activity"/>
    <property type="evidence" value="ECO:0007669"/>
    <property type="project" value="TreeGrafter"/>
</dbReference>
<organism evidence="2 3">
    <name type="scientific">Chlamydomonas incerta</name>
    <dbReference type="NCBI Taxonomy" id="51695"/>
    <lineage>
        <taxon>Eukaryota</taxon>
        <taxon>Viridiplantae</taxon>
        <taxon>Chlorophyta</taxon>
        <taxon>core chlorophytes</taxon>
        <taxon>Chlorophyceae</taxon>
        <taxon>CS clade</taxon>
        <taxon>Chlamydomonadales</taxon>
        <taxon>Chlamydomonadaceae</taxon>
        <taxon>Chlamydomonas</taxon>
    </lineage>
</organism>
<evidence type="ECO:0000313" key="2">
    <source>
        <dbReference type="EMBL" id="KAG2433401.1"/>
    </source>
</evidence>
<dbReference type="GO" id="GO:0016020">
    <property type="term" value="C:membrane"/>
    <property type="evidence" value="ECO:0007669"/>
    <property type="project" value="TreeGrafter"/>
</dbReference>
<sequence>MCLAAGSGDGPSLDAALAHCGCTLTSKVLASAAAAGHRAACERLLAEGCEIGVEAACAAAQAGHLYLCSLLWSRRCEDYSSDADDAVLSDADIARLAQAACFGGRARVLKWLEDEAGLYYKAELWGWEYRRQEIDEGLAAAATRGGHVALMRRQLAKLAAPGPADGSWAPLLCSVALGCPLPVFRDLAEQWRQLEPPQPGAPAAVAKDGCAILMHALGSRTRDWKEKVDFVLSRRPELLAAVTAEEGGRPLVDRDLIRWAAAQPDFEQRLRYLVSDKGARAPRMAAGAAAGAGDVGTLRFLRDECGVGPSDGGASAAAAHGQHAVLEFLRGRGQLPICSSDGRTLDNSVAPVCVLAATAMSMNFPICLAKFTRRARCFWSRVFERAARQGADVAALRYLHEQLGVEVQLQPIAQAGSVEQLEWALGVAAGGAGAAAAQGPAPAAQHLLLAALDAGNSAVASHLHVRGLAPVLPTAYEVSRLSHHAHGAFTPGPFLAMRWLVERWRAVQVAAAGGAGAGGAAADGAGPREPRDAAAIGGAACAGGPAAEAAGGIGDEWDGLLHEVGEYGRLAGSFSEDQWKWLKAAFLASPVLPHETAASVAGWLSFPRATKSGVLDRLSKREQAAAASAGAEGSGHKTEAEARAERERERERVRVEEVMAARRLVVERVEDSFWGRVSDEESLREDVEAERRAEAEAEAEADAEAEAEADDEELLWGG</sequence>
<evidence type="ECO:0000313" key="3">
    <source>
        <dbReference type="Proteomes" id="UP000650467"/>
    </source>
</evidence>
<feature type="region of interest" description="Disordered" evidence="1">
    <location>
        <begin position="620"/>
        <end position="651"/>
    </location>
</feature>
<dbReference type="GO" id="GO:0005783">
    <property type="term" value="C:endoplasmic reticulum"/>
    <property type="evidence" value="ECO:0007669"/>
    <property type="project" value="TreeGrafter"/>
</dbReference>
<feature type="compositionally biased region" description="Basic and acidic residues" evidence="1">
    <location>
        <begin position="678"/>
        <end position="695"/>
    </location>
</feature>
<dbReference type="GO" id="GO:0030149">
    <property type="term" value="P:sphingolipid catabolic process"/>
    <property type="evidence" value="ECO:0007669"/>
    <property type="project" value="TreeGrafter"/>
</dbReference>
<dbReference type="Proteomes" id="UP000650467">
    <property type="component" value="Unassembled WGS sequence"/>
</dbReference>
<dbReference type="GO" id="GO:0071944">
    <property type="term" value="C:cell periphery"/>
    <property type="evidence" value="ECO:0007669"/>
    <property type="project" value="TreeGrafter"/>
</dbReference>
<proteinExistence type="predicted"/>
<dbReference type="PANTHER" id="PTHR12393">
    <property type="entry name" value="SPHINGOMYELIN PHOSPHODIESTERASE RELATED"/>
    <property type="match status" value="1"/>
</dbReference>
<dbReference type="EMBL" id="JAEHOC010000019">
    <property type="protein sequence ID" value="KAG2433401.1"/>
    <property type="molecule type" value="Genomic_DNA"/>
</dbReference>
<keyword evidence="3" id="KW-1185">Reference proteome</keyword>
<protein>
    <submittedName>
        <fullName evidence="2">Uncharacterized protein</fullName>
    </submittedName>
</protein>
<reference evidence="2" key="1">
    <citation type="journal article" date="2020" name="bioRxiv">
        <title>Comparative genomics of Chlamydomonas.</title>
        <authorList>
            <person name="Craig R.J."/>
            <person name="Hasan A.R."/>
            <person name="Ness R.W."/>
            <person name="Keightley P.D."/>
        </authorList>
    </citation>
    <scope>NUCLEOTIDE SEQUENCE</scope>
    <source>
        <strain evidence="2">SAG 7.73</strain>
    </source>
</reference>
<feature type="region of interest" description="Disordered" evidence="1">
    <location>
        <begin position="678"/>
        <end position="718"/>
    </location>
</feature>